<feature type="compositionally biased region" description="Polar residues" evidence="1">
    <location>
        <begin position="235"/>
        <end position="250"/>
    </location>
</feature>
<dbReference type="Proteomes" id="UP000193648">
    <property type="component" value="Unassembled WGS sequence"/>
</dbReference>
<feature type="compositionally biased region" description="Polar residues" evidence="1">
    <location>
        <begin position="59"/>
        <end position="80"/>
    </location>
</feature>
<feature type="region of interest" description="Disordered" evidence="1">
    <location>
        <begin position="1"/>
        <end position="92"/>
    </location>
</feature>
<feature type="region of interest" description="Disordered" evidence="1">
    <location>
        <begin position="317"/>
        <end position="336"/>
    </location>
</feature>
<organism evidence="2 3">
    <name type="scientific">Lobosporangium transversale</name>
    <dbReference type="NCBI Taxonomy" id="64571"/>
    <lineage>
        <taxon>Eukaryota</taxon>
        <taxon>Fungi</taxon>
        <taxon>Fungi incertae sedis</taxon>
        <taxon>Mucoromycota</taxon>
        <taxon>Mortierellomycotina</taxon>
        <taxon>Mortierellomycetes</taxon>
        <taxon>Mortierellales</taxon>
        <taxon>Mortierellaceae</taxon>
        <taxon>Lobosporangium</taxon>
    </lineage>
</organism>
<reference evidence="2 3" key="1">
    <citation type="submission" date="2016-07" db="EMBL/GenBank/DDBJ databases">
        <title>Pervasive Adenine N6-methylation of Active Genes in Fungi.</title>
        <authorList>
            <consortium name="DOE Joint Genome Institute"/>
            <person name="Mondo S.J."/>
            <person name="Dannebaum R.O."/>
            <person name="Kuo R.C."/>
            <person name="Labutti K."/>
            <person name="Haridas S."/>
            <person name="Kuo A."/>
            <person name="Salamov A."/>
            <person name="Ahrendt S.R."/>
            <person name="Lipzen A."/>
            <person name="Sullivan W."/>
            <person name="Andreopoulos W.B."/>
            <person name="Clum A."/>
            <person name="Lindquist E."/>
            <person name="Daum C."/>
            <person name="Ramamoorthy G.K."/>
            <person name="Gryganskyi A."/>
            <person name="Culley D."/>
            <person name="Magnuson J.K."/>
            <person name="James T.Y."/>
            <person name="O'Malley M.A."/>
            <person name="Stajich J.E."/>
            <person name="Spatafora J.W."/>
            <person name="Visel A."/>
            <person name="Grigoriev I.V."/>
        </authorList>
    </citation>
    <scope>NUCLEOTIDE SEQUENCE [LARGE SCALE GENOMIC DNA]</scope>
    <source>
        <strain evidence="2 3">NRRL 3116</strain>
    </source>
</reference>
<dbReference type="EMBL" id="MCFF01000020">
    <property type="protein sequence ID" value="ORZ14958.1"/>
    <property type="molecule type" value="Genomic_DNA"/>
</dbReference>
<name>A0A1Y2GR70_9FUNG</name>
<feature type="region of interest" description="Disordered" evidence="1">
    <location>
        <begin position="232"/>
        <end position="251"/>
    </location>
</feature>
<dbReference type="GeneID" id="33566154"/>
<sequence>MASIMPFPNVATHRRMPHLSNAPKPTTSTLPHQTDFQQQPQQQQQQPQLDHLSLDHTQDNNSTSPRLRLTPGSSSSTTHNKQLEDSGSCPSPLVKAIQVNDQISPLVLGLQSPSASTSPTMQSQQDSKLIKSALYDAFGCLYHPSAHTKHSSLSSNNAVSLRSGDVTPLMGLSPKASPLLRPNMGPSAPITPLELSEEGTAAGYFALHSPSSQASSALNGSSRQFGHQLHHHYPRQQTHGSSHLSSTYTSEDFEGPLAHEQAQRLSADMVLSPTEHPVLSSLQTLSLTHPHPPEHYHPHLGHELGYDKVPISDESLPGPTRTTDTSTIIGGVEPSFSSQIQTPTTAMMQQAQAQSMNPAFAKPMGAPATGLFPMDRNEHDSIPGFGHQKLV</sequence>
<evidence type="ECO:0000313" key="3">
    <source>
        <dbReference type="Proteomes" id="UP000193648"/>
    </source>
</evidence>
<proteinExistence type="predicted"/>
<feature type="compositionally biased region" description="Low complexity" evidence="1">
    <location>
        <begin position="37"/>
        <end position="48"/>
    </location>
</feature>
<dbReference type="AlphaFoldDB" id="A0A1Y2GR70"/>
<gene>
    <name evidence="2" type="ORF">BCR41DRAFT_354389</name>
</gene>
<feature type="compositionally biased region" description="Polar residues" evidence="1">
    <location>
        <begin position="23"/>
        <end position="36"/>
    </location>
</feature>
<evidence type="ECO:0000313" key="2">
    <source>
        <dbReference type="EMBL" id="ORZ14958.1"/>
    </source>
</evidence>
<keyword evidence="3" id="KW-1185">Reference proteome</keyword>
<comment type="caution">
    <text evidence="2">The sequence shown here is derived from an EMBL/GenBank/DDBJ whole genome shotgun (WGS) entry which is preliminary data.</text>
</comment>
<evidence type="ECO:0000256" key="1">
    <source>
        <dbReference type="SAM" id="MobiDB-lite"/>
    </source>
</evidence>
<accession>A0A1Y2GR70</accession>
<dbReference type="RefSeq" id="XP_021881090.1">
    <property type="nucleotide sequence ID" value="XM_022024310.1"/>
</dbReference>
<dbReference type="InParanoid" id="A0A1Y2GR70"/>
<dbReference type="OrthoDB" id="2433577at2759"/>
<protein>
    <submittedName>
        <fullName evidence="2">Uncharacterized protein</fullName>
    </submittedName>
</protein>